<organism evidence="1 2">
    <name type="scientific">Moraxella lacunata</name>
    <dbReference type="NCBI Taxonomy" id="477"/>
    <lineage>
        <taxon>Bacteria</taxon>
        <taxon>Pseudomonadati</taxon>
        <taxon>Pseudomonadota</taxon>
        <taxon>Gammaproteobacteria</taxon>
        <taxon>Moraxellales</taxon>
        <taxon>Moraxellaceae</taxon>
        <taxon>Moraxella</taxon>
    </lineage>
</organism>
<gene>
    <name evidence="1" type="ORF">NCTC10359_00156</name>
</gene>
<proteinExistence type="predicted"/>
<dbReference type="EMBL" id="UGQU01000001">
    <property type="protein sequence ID" value="STZ55562.1"/>
    <property type="molecule type" value="Genomic_DNA"/>
</dbReference>
<reference evidence="1 2" key="1">
    <citation type="submission" date="2018-06" db="EMBL/GenBank/DDBJ databases">
        <authorList>
            <consortium name="Pathogen Informatics"/>
            <person name="Doyle S."/>
        </authorList>
    </citation>
    <scope>NUCLEOTIDE SEQUENCE [LARGE SCALE GENOMIC DNA]</scope>
    <source>
        <strain evidence="1 2">NCTC10359</strain>
    </source>
</reference>
<dbReference type="AlphaFoldDB" id="A0A378T428"/>
<dbReference type="RefSeq" id="WP_115004657.1">
    <property type="nucleotide sequence ID" value="NZ_UGQU01000001.1"/>
</dbReference>
<accession>A0A378T428</accession>
<sequence>MTKVYELVYNEYGNDCGYYHVAASLDKTKLQALIDKAKEFDKHSQAELQKFETLDDYDIEWGLPSDFPLLLCQNDWFDEDDFFENHYDGDCTKNFEILERQLL</sequence>
<protein>
    <submittedName>
        <fullName evidence="1">Uncharacterized protein</fullName>
    </submittedName>
</protein>
<evidence type="ECO:0000313" key="1">
    <source>
        <dbReference type="EMBL" id="STZ55562.1"/>
    </source>
</evidence>
<dbReference type="Proteomes" id="UP000254437">
    <property type="component" value="Unassembled WGS sequence"/>
</dbReference>
<name>A0A378T428_MORLA</name>
<evidence type="ECO:0000313" key="2">
    <source>
        <dbReference type="Proteomes" id="UP000254437"/>
    </source>
</evidence>